<accession>A0A5J9U230</accession>
<reference evidence="1 2" key="1">
    <citation type="journal article" date="2019" name="Sci. Rep.">
        <title>A high-quality genome of Eragrostis curvula grass provides insights into Poaceae evolution and supports new strategies to enhance forage quality.</title>
        <authorList>
            <person name="Carballo J."/>
            <person name="Santos B.A.C.M."/>
            <person name="Zappacosta D."/>
            <person name="Garbus I."/>
            <person name="Selva J.P."/>
            <person name="Gallo C.A."/>
            <person name="Diaz A."/>
            <person name="Albertini E."/>
            <person name="Caccamo M."/>
            <person name="Echenique V."/>
        </authorList>
    </citation>
    <scope>NUCLEOTIDE SEQUENCE [LARGE SCALE GENOMIC DNA]</scope>
    <source>
        <strain evidence="2">cv. Victoria</strain>
        <tissue evidence="1">Leaf</tissue>
    </source>
</reference>
<name>A0A5J9U230_9POAL</name>
<dbReference type="AlphaFoldDB" id="A0A5J9U230"/>
<keyword evidence="2" id="KW-1185">Reference proteome</keyword>
<evidence type="ECO:0000313" key="2">
    <source>
        <dbReference type="Proteomes" id="UP000324897"/>
    </source>
</evidence>
<dbReference type="Gramene" id="TVU17779">
    <property type="protein sequence ID" value="TVU17779"/>
    <property type="gene ID" value="EJB05_33835"/>
</dbReference>
<protein>
    <recommendedName>
        <fullName evidence="3">Protein FAR1-RELATED SEQUENCE</fullName>
    </recommendedName>
</protein>
<comment type="caution">
    <text evidence="1">The sequence shown here is derived from an EMBL/GenBank/DDBJ whole genome shotgun (WGS) entry which is preliminary data.</text>
</comment>
<sequence>VRIMNDEGNTSLEEIEDYSTVVYKTFKSEEDCYAFYNAYAGFKGFSIRKDDVRVDRDTNKAKDTGI</sequence>
<feature type="non-terminal residue" evidence="1">
    <location>
        <position position="1"/>
    </location>
</feature>
<gene>
    <name evidence="1" type="ORF">EJB05_33835</name>
</gene>
<organism evidence="1 2">
    <name type="scientific">Eragrostis curvula</name>
    <name type="common">weeping love grass</name>
    <dbReference type="NCBI Taxonomy" id="38414"/>
    <lineage>
        <taxon>Eukaryota</taxon>
        <taxon>Viridiplantae</taxon>
        <taxon>Streptophyta</taxon>
        <taxon>Embryophyta</taxon>
        <taxon>Tracheophyta</taxon>
        <taxon>Spermatophyta</taxon>
        <taxon>Magnoliopsida</taxon>
        <taxon>Liliopsida</taxon>
        <taxon>Poales</taxon>
        <taxon>Poaceae</taxon>
        <taxon>PACMAD clade</taxon>
        <taxon>Chloridoideae</taxon>
        <taxon>Eragrostideae</taxon>
        <taxon>Eragrostidinae</taxon>
        <taxon>Eragrostis</taxon>
    </lineage>
</organism>
<evidence type="ECO:0000313" key="1">
    <source>
        <dbReference type="EMBL" id="TVU17779.1"/>
    </source>
</evidence>
<evidence type="ECO:0008006" key="3">
    <source>
        <dbReference type="Google" id="ProtNLM"/>
    </source>
</evidence>
<dbReference type="EMBL" id="RWGY01000029">
    <property type="protein sequence ID" value="TVU17779.1"/>
    <property type="molecule type" value="Genomic_DNA"/>
</dbReference>
<proteinExistence type="predicted"/>
<dbReference type="Proteomes" id="UP000324897">
    <property type="component" value="Chromosome 7"/>
</dbReference>